<evidence type="ECO:0000256" key="2">
    <source>
        <dbReference type="SAM" id="Phobius"/>
    </source>
</evidence>
<dbReference type="AlphaFoldDB" id="A0AAV0AFQ7"/>
<evidence type="ECO:0000313" key="4">
    <source>
        <dbReference type="Proteomes" id="UP001153365"/>
    </source>
</evidence>
<sequence>MNMEDLMIKLVINNLIHIGLSCGLVVAYSIVERWMRIIFLENIIGIKNDPIGVDDDDDEKAVAVAVEDERHQAITFRSDLKANQIKSNHQQHENLSFPTCFEFCPPEAEPCSVFRNHQHQSNHLMLKGHDFFSRNYPYPENGRIEEEEEEEDDDDEYDELYSDVLEQNTTASLSLRGSSIIIEDGGSYLSLGKKILIQSTPPNLLHLPSVAEVDSSNNNTIDRSFEEEDQERSNNRFSFSTGRRTSTTFFPDNHSQKQHNHQHHNFFDKTNKLFSLKGNKVFNNLNIKTNNNNNNNSTSNFFRHQNVSIRSKSKSIFNFYNNNPVSPTSVPNDYKKADKDEEDGEKGDEYLIENKDYGKEDAQKFCTTNNNNKQNNTKKIKLTFLEKNQIYSKYNNRNFKNLTSNNNSSNNNDHNTNRIDYLNMMRSRLKSMKLKRMSLMNKSDHSHSMKSNTIKSIITKTPIITTNDNEGEETDEEDEDEMEEIEKNVKVGVVKVEKNYAQTSFAKNYEDKEEEFINKKNEENFGKGDEDFEDDGIFESSSENLKNEESSMNGLKNEEESNNLTRTKSYIEDDEGTD</sequence>
<evidence type="ECO:0000256" key="1">
    <source>
        <dbReference type="SAM" id="MobiDB-lite"/>
    </source>
</evidence>
<proteinExistence type="predicted"/>
<keyword evidence="2" id="KW-0812">Transmembrane</keyword>
<feature type="region of interest" description="Disordered" evidence="1">
    <location>
        <begin position="320"/>
        <end position="346"/>
    </location>
</feature>
<comment type="caution">
    <text evidence="3">The sequence shown here is derived from an EMBL/GenBank/DDBJ whole genome shotgun (WGS) entry which is preliminary data.</text>
</comment>
<protein>
    <submittedName>
        <fullName evidence="3">Expressed protein</fullName>
    </submittedName>
</protein>
<dbReference type="Proteomes" id="UP001153365">
    <property type="component" value="Unassembled WGS sequence"/>
</dbReference>
<feature type="transmembrane region" description="Helical" evidence="2">
    <location>
        <begin position="6"/>
        <end position="31"/>
    </location>
</feature>
<feature type="compositionally biased region" description="Low complexity" evidence="1">
    <location>
        <begin position="321"/>
        <end position="332"/>
    </location>
</feature>
<keyword evidence="2" id="KW-1133">Transmembrane helix</keyword>
<keyword evidence="2" id="KW-0472">Membrane</keyword>
<organism evidence="3 4">
    <name type="scientific">Phakopsora pachyrhizi</name>
    <name type="common">Asian soybean rust disease fungus</name>
    <dbReference type="NCBI Taxonomy" id="170000"/>
    <lineage>
        <taxon>Eukaryota</taxon>
        <taxon>Fungi</taxon>
        <taxon>Dikarya</taxon>
        <taxon>Basidiomycota</taxon>
        <taxon>Pucciniomycotina</taxon>
        <taxon>Pucciniomycetes</taxon>
        <taxon>Pucciniales</taxon>
        <taxon>Phakopsoraceae</taxon>
        <taxon>Phakopsora</taxon>
    </lineage>
</organism>
<reference evidence="3" key="1">
    <citation type="submission" date="2022-06" db="EMBL/GenBank/DDBJ databases">
        <authorList>
            <consortium name="SYNGENTA / RWTH Aachen University"/>
        </authorList>
    </citation>
    <scope>NUCLEOTIDE SEQUENCE</scope>
</reference>
<feature type="region of interest" description="Disordered" evidence="1">
    <location>
        <begin position="224"/>
        <end position="244"/>
    </location>
</feature>
<dbReference type="EMBL" id="CALTRL010000177">
    <property type="protein sequence ID" value="CAH7666966.1"/>
    <property type="molecule type" value="Genomic_DNA"/>
</dbReference>
<feature type="compositionally biased region" description="Basic and acidic residues" evidence="1">
    <location>
        <begin position="519"/>
        <end position="529"/>
    </location>
</feature>
<keyword evidence="4" id="KW-1185">Reference proteome</keyword>
<gene>
    <name evidence="3" type="ORF">PPACK8108_LOCUS1334</name>
</gene>
<feature type="region of interest" description="Disordered" evidence="1">
    <location>
        <begin position="519"/>
        <end position="578"/>
    </location>
</feature>
<accession>A0AAV0AFQ7</accession>
<name>A0AAV0AFQ7_PHAPC</name>
<evidence type="ECO:0000313" key="3">
    <source>
        <dbReference type="EMBL" id="CAH7666966.1"/>
    </source>
</evidence>